<evidence type="ECO:0000256" key="8">
    <source>
        <dbReference type="SAM" id="MobiDB-lite"/>
    </source>
</evidence>
<keyword evidence="7" id="KW-0482">Metalloprotease</keyword>
<keyword evidence="5" id="KW-0378">Hydrolase</keyword>
<dbReference type="SMART" id="SM00257">
    <property type="entry name" value="LysM"/>
    <property type="match status" value="3"/>
</dbReference>
<evidence type="ECO:0000256" key="2">
    <source>
        <dbReference type="ARBA" id="ARBA00022723"/>
    </source>
</evidence>
<keyword evidence="4" id="KW-0574">Periplasm</keyword>
<feature type="domain" description="LysM" evidence="10">
    <location>
        <begin position="25"/>
        <end position="68"/>
    </location>
</feature>
<dbReference type="PROSITE" id="PS51782">
    <property type="entry name" value="LYSM"/>
    <property type="match status" value="3"/>
</dbReference>
<dbReference type="Pfam" id="PF01476">
    <property type="entry name" value="LysM"/>
    <property type="match status" value="3"/>
</dbReference>
<dbReference type="Gene3D" id="3.30.1380.10">
    <property type="match status" value="1"/>
</dbReference>
<dbReference type="GO" id="GO:0004252">
    <property type="term" value="F:serine-type endopeptidase activity"/>
    <property type="evidence" value="ECO:0007669"/>
    <property type="project" value="InterPro"/>
</dbReference>
<keyword evidence="2" id="KW-0479">Metal-binding</keyword>
<evidence type="ECO:0000256" key="7">
    <source>
        <dbReference type="ARBA" id="ARBA00023049"/>
    </source>
</evidence>
<dbReference type="InterPro" id="IPR009045">
    <property type="entry name" value="Zn_M74/Hedgehog-like"/>
</dbReference>
<dbReference type="Pfam" id="PF03411">
    <property type="entry name" value="Peptidase_M74"/>
    <property type="match status" value="1"/>
</dbReference>
<keyword evidence="1" id="KW-0645">Protease</keyword>
<dbReference type="EMBL" id="HQ191476">
    <property type="protein sequence ID" value="ADN05996.1"/>
    <property type="molecule type" value="Genomic_DNA"/>
</dbReference>
<dbReference type="InterPro" id="IPR018392">
    <property type="entry name" value="LysM"/>
</dbReference>
<evidence type="ECO:0000256" key="9">
    <source>
        <dbReference type="SAM" id="SignalP"/>
    </source>
</evidence>
<evidence type="ECO:0000256" key="6">
    <source>
        <dbReference type="ARBA" id="ARBA00022833"/>
    </source>
</evidence>
<dbReference type="GO" id="GO:0008237">
    <property type="term" value="F:metallopeptidase activity"/>
    <property type="evidence" value="ECO:0007669"/>
    <property type="project" value="UniProtKB-KW"/>
</dbReference>
<sequence>MLRTLGIAMLCLAALAPSRVDADASVLIVQQGDALSSIAKRTGVSVEQIKHWNDLDGDMIRIGQKLIVRRAAARSQSGDGIDWTPPFDYAAAAPATTTQSKTRIAARDPSSAIATRLPDDDTAGKKPTRGRTYRVQRGDTLTGIALRHRTTVAELLASNPGLRADRIFPGQTIDIGAPRPEVVFKLERGDSLLAVASRYDVSPRDLSRWNASLSHRDPRPGATIRLYTRVPVSPSEAIGPTNRGRLENGVRLPSHHGYLIRSAARAYGTEETTRWIVQAFDAVGSRFKERKVVRVHDISDRDGGKLRDHKSHQNGRDADISYYQNECGPRGCRFDDFRASDLDVARQWTLLEHWLRHGQAEMIFIDYRLQAKLYRYAKKKGATRRSSTGGFSIRAASTSQTV</sequence>
<dbReference type="GO" id="GO:0030288">
    <property type="term" value="C:outer membrane-bounded periplasmic space"/>
    <property type="evidence" value="ECO:0007669"/>
    <property type="project" value="InterPro"/>
</dbReference>
<evidence type="ECO:0000259" key="10">
    <source>
        <dbReference type="PROSITE" id="PS51782"/>
    </source>
</evidence>
<evidence type="ECO:0000256" key="1">
    <source>
        <dbReference type="ARBA" id="ARBA00022670"/>
    </source>
</evidence>
<dbReference type="GO" id="GO:0006508">
    <property type="term" value="P:proteolysis"/>
    <property type="evidence" value="ECO:0007669"/>
    <property type="project" value="UniProtKB-KW"/>
</dbReference>
<dbReference type="SUPFAM" id="SSF55166">
    <property type="entry name" value="Hedgehog/DD-peptidase"/>
    <property type="match status" value="1"/>
</dbReference>
<dbReference type="Gene3D" id="3.10.350.10">
    <property type="entry name" value="LysM domain"/>
    <property type="match status" value="2"/>
</dbReference>
<dbReference type="InterPro" id="IPR036779">
    <property type="entry name" value="LysM_dom_sf"/>
</dbReference>
<evidence type="ECO:0000256" key="5">
    <source>
        <dbReference type="ARBA" id="ARBA00022801"/>
    </source>
</evidence>
<dbReference type="InterPro" id="IPR005073">
    <property type="entry name" value="Peptidase_M74"/>
</dbReference>
<evidence type="ECO:0000256" key="4">
    <source>
        <dbReference type="ARBA" id="ARBA00022764"/>
    </source>
</evidence>
<dbReference type="CDD" id="cd00118">
    <property type="entry name" value="LysM"/>
    <property type="match status" value="3"/>
</dbReference>
<dbReference type="GO" id="GO:0046872">
    <property type="term" value="F:metal ion binding"/>
    <property type="evidence" value="ECO:0007669"/>
    <property type="project" value="UniProtKB-KW"/>
</dbReference>
<feature type="domain" description="LysM" evidence="10">
    <location>
        <begin position="131"/>
        <end position="175"/>
    </location>
</feature>
<feature type="domain" description="LysM" evidence="10">
    <location>
        <begin position="182"/>
        <end position="226"/>
    </location>
</feature>
<reference evidence="11" key="1">
    <citation type="journal article" date="2012" name="ISME J.">
        <title>Biogeography and phylogenetic diversity of a cluster of exclusively marine myxobacteria.</title>
        <authorList>
            <person name="Brinkhoff T."/>
            <person name="Fischer D."/>
            <person name="Vollmers J."/>
            <person name="Voget S."/>
            <person name="Beardsley C."/>
            <person name="Thole S."/>
            <person name="Mussmann M."/>
            <person name="Kunze B."/>
            <person name="Wagner-Dobler I."/>
            <person name="Daniel R."/>
            <person name="Simon M."/>
        </authorList>
    </citation>
    <scope>NUCLEOTIDE SEQUENCE</scope>
</reference>
<dbReference type="AlphaFoldDB" id="G3D5I8"/>
<evidence type="ECO:0000256" key="3">
    <source>
        <dbReference type="ARBA" id="ARBA00022729"/>
    </source>
</evidence>
<keyword evidence="3 9" id="KW-0732">Signal</keyword>
<proteinExistence type="predicted"/>
<gene>
    <name evidence="11" type="ORF">MMCf2_200</name>
</gene>
<keyword evidence="6" id="KW-0862">Zinc</keyword>
<dbReference type="PANTHER" id="PTHR33734">
    <property type="entry name" value="LYSM DOMAIN-CONTAINING GPI-ANCHORED PROTEIN 2"/>
    <property type="match status" value="1"/>
</dbReference>
<organism evidence="11">
    <name type="scientific">uncultured Myxococcales bacterium</name>
    <dbReference type="NCBI Taxonomy" id="253830"/>
    <lineage>
        <taxon>Bacteria</taxon>
        <taxon>Pseudomonadati</taxon>
        <taxon>Myxococcota</taxon>
        <taxon>Myxococcia</taxon>
        <taxon>Myxococcales</taxon>
        <taxon>environmental samples</taxon>
    </lineage>
</organism>
<evidence type="ECO:0000313" key="11">
    <source>
        <dbReference type="EMBL" id="ADN05996.1"/>
    </source>
</evidence>
<dbReference type="PANTHER" id="PTHR33734:SF22">
    <property type="entry name" value="MEMBRANE-BOUND LYTIC MUREIN TRANSGLYCOSYLASE D"/>
    <property type="match status" value="1"/>
</dbReference>
<name>G3D5I8_9BACT</name>
<dbReference type="SUPFAM" id="SSF54106">
    <property type="entry name" value="LysM domain"/>
    <property type="match status" value="2"/>
</dbReference>
<accession>G3D5I8</accession>
<feature type="signal peptide" evidence="9">
    <location>
        <begin position="1"/>
        <end position="22"/>
    </location>
</feature>
<protein>
    <submittedName>
        <fullName evidence="11">Predicted DD-peptidase family peptidoglycan-binding protein</fullName>
    </submittedName>
</protein>
<feature type="chain" id="PRO_5003443037" evidence="9">
    <location>
        <begin position="23"/>
        <end position="402"/>
    </location>
</feature>
<feature type="region of interest" description="Disordered" evidence="8">
    <location>
        <begin position="94"/>
        <end position="130"/>
    </location>
</feature>